<organism evidence="1 2">
    <name type="scientific">Paraburkholderia domus</name>
    <dbReference type="NCBI Taxonomy" id="2793075"/>
    <lineage>
        <taxon>Bacteria</taxon>
        <taxon>Pseudomonadati</taxon>
        <taxon>Pseudomonadota</taxon>
        <taxon>Betaproteobacteria</taxon>
        <taxon>Burkholderiales</taxon>
        <taxon>Burkholderiaceae</taxon>
        <taxon>Paraburkholderia</taxon>
    </lineage>
</organism>
<name>A0A9N8R205_9BURK</name>
<keyword evidence="2" id="KW-1185">Reference proteome</keyword>
<gene>
    <name evidence="1" type="ORF">R70211_03897</name>
</gene>
<evidence type="ECO:0000313" key="2">
    <source>
        <dbReference type="Proteomes" id="UP000675121"/>
    </source>
</evidence>
<proteinExistence type="predicted"/>
<accession>A0A9N8R205</accession>
<sequence length="55" mass="5833">MGAGYACPTHPAWRGVSQAEINFSKGRRMYAAMQQWGVCRGSALVGLGFVGGMVL</sequence>
<evidence type="ECO:0000313" key="1">
    <source>
        <dbReference type="EMBL" id="CAE6910800.1"/>
    </source>
</evidence>
<dbReference type="EMBL" id="CAJNAS010000010">
    <property type="protein sequence ID" value="CAE6910800.1"/>
    <property type="molecule type" value="Genomic_DNA"/>
</dbReference>
<reference evidence="1" key="1">
    <citation type="submission" date="2021-02" db="EMBL/GenBank/DDBJ databases">
        <authorList>
            <person name="Vanwijnsberghe S."/>
        </authorList>
    </citation>
    <scope>NUCLEOTIDE SEQUENCE</scope>
    <source>
        <strain evidence="1">R-70211</strain>
    </source>
</reference>
<dbReference type="Proteomes" id="UP000675121">
    <property type="component" value="Unassembled WGS sequence"/>
</dbReference>
<protein>
    <submittedName>
        <fullName evidence="1">Uncharacterized protein</fullName>
    </submittedName>
</protein>
<comment type="caution">
    <text evidence="1">The sequence shown here is derived from an EMBL/GenBank/DDBJ whole genome shotgun (WGS) entry which is preliminary data.</text>
</comment>
<dbReference type="AlphaFoldDB" id="A0A9N8R205"/>